<evidence type="ECO:0000259" key="5">
    <source>
        <dbReference type="PROSITE" id="PS51078"/>
    </source>
</evidence>
<gene>
    <name evidence="6" type="ORF">SAMN05216553_12323</name>
</gene>
<dbReference type="CDD" id="cd00090">
    <property type="entry name" value="HTH_ARSR"/>
    <property type="match status" value="1"/>
</dbReference>
<evidence type="ECO:0000313" key="6">
    <source>
        <dbReference type="EMBL" id="SDH46527.1"/>
    </source>
</evidence>
<dbReference type="RefSeq" id="WP_176947114.1">
    <property type="nucleotide sequence ID" value="NZ_FNCC01000023.1"/>
</dbReference>
<dbReference type="InterPro" id="IPR036390">
    <property type="entry name" value="WH_DNA-bd_sf"/>
</dbReference>
<keyword evidence="1" id="KW-0805">Transcription regulation</keyword>
<dbReference type="GO" id="GO:0003677">
    <property type="term" value="F:DNA binding"/>
    <property type="evidence" value="ECO:0007669"/>
    <property type="project" value="UniProtKB-KW"/>
</dbReference>
<keyword evidence="7" id="KW-1185">Reference proteome</keyword>
<feature type="domain" description="IclR-ED" evidence="5">
    <location>
        <begin position="71"/>
        <end position="245"/>
    </location>
</feature>
<dbReference type="InterPro" id="IPR014757">
    <property type="entry name" value="Tscrpt_reg_IclR_C"/>
</dbReference>
<accession>A0A1G8CLT9</accession>
<dbReference type="InterPro" id="IPR005471">
    <property type="entry name" value="Tscrpt_reg_IclR_N"/>
</dbReference>
<dbReference type="GO" id="GO:0045892">
    <property type="term" value="P:negative regulation of DNA-templated transcription"/>
    <property type="evidence" value="ECO:0007669"/>
    <property type="project" value="TreeGrafter"/>
</dbReference>
<dbReference type="Gene3D" id="3.30.450.40">
    <property type="match status" value="1"/>
</dbReference>
<dbReference type="GO" id="GO:0003700">
    <property type="term" value="F:DNA-binding transcription factor activity"/>
    <property type="evidence" value="ECO:0007669"/>
    <property type="project" value="TreeGrafter"/>
</dbReference>
<dbReference type="SUPFAM" id="SSF46785">
    <property type="entry name" value="Winged helix' DNA-binding domain"/>
    <property type="match status" value="1"/>
</dbReference>
<dbReference type="PANTHER" id="PTHR30136:SF35">
    <property type="entry name" value="HTH-TYPE TRANSCRIPTIONAL REGULATOR RV1719"/>
    <property type="match status" value="1"/>
</dbReference>
<evidence type="ECO:0000259" key="4">
    <source>
        <dbReference type="PROSITE" id="PS51077"/>
    </source>
</evidence>
<proteinExistence type="predicted"/>
<dbReference type="PROSITE" id="PS51077">
    <property type="entry name" value="HTH_ICLR"/>
    <property type="match status" value="1"/>
</dbReference>
<feature type="domain" description="HTH iclR-type" evidence="4">
    <location>
        <begin position="10"/>
        <end position="70"/>
    </location>
</feature>
<dbReference type="Proteomes" id="UP000199623">
    <property type="component" value="Unassembled WGS sequence"/>
</dbReference>
<protein>
    <submittedName>
        <fullName evidence="6">Transcriptional regulator, IclR family</fullName>
    </submittedName>
</protein>
<dbReference type="InterPro" id="IPR050707">
    <property type="entry name" value="HTH_MetabolicPath_Reg"/>
</dbReference>
<dbReference type="SUPFAM" id="SSF55781">
    <property type="entry name" value="GAF domain-like"/>
    <property type="match status" value="1"/>
</dbReference>
<dbReference type="PANTHER" id="PTHR30136">
    <property type="entry name" value="HELIX-TURN-HELIX TRANSCRIPTIONAL REGULATOR, ICLR FAMILY"/>
    <property type="match status" value="1"/>
</dbReference>
<reference evidence="7" key="1">
    <citation type="submission" date="2016-10" db="EMBL/GenBank/DDBJ databases">
        <authorList>
            <person name="Varghese N."/>
            <person name="Submissions S."/>
        </authorList>
    </citation>
    <scope>NUCLEOTIDE SEQUENCE [LARGE SCALE GENOMIC DNA]</scope>
    <source>
        <strain evidence="7">CGMCC 4.3506</strain>
    </source>
</reference>
<evidence type="ECO:0000256" key="3">
    <source>
        <dbReference type="ARBA" id="ARBA00023163"/>
    </source>
</evidence>
<dbReference type="PROSITE" id="PS51078">
    <property type="entry name" value="ICLR_ED"/>
    <property type="match status" value="1"/>
</dbReference>
<sequence length="270" mass="28480">MVTCERQRPKGAIEKAFALLAELQSAGEAVRLSELSRRLDLPKSTAHRTLKILAETGLVTQSGTSYQAVFRQRGGGPGPVGENLFRRLTPFVCDVLVRTGLTASLATLDGTNVVFPYRAFAHDGIHAKSDYSGRASAYSTAAGRMLLAFDPAAARQVAASRSLNRDRVSELTEELTRLARQCYTAKSSGDGVTCIAVPLLGGRGIPPVVLTVRGATGKVDIGRTVYGLQRVAEAAASSVFRTTTAEPELVVRSRPAGAGRALNSGLPAAV</sequence>
<dbReference type="STRING" id="200378.SAMN05216553_12323"/>
<dbReference type="AlphaFoldDB" id="A0A1G8CLT9"/>
<dbReference type="Pfam" id="PF09339">
    <property type="entry name" value="HTH_IclR"/>
    <property type="match status" value="1"/>
</dbReference>
<organism evidence="6 7">
    <name type="scientific">Lentzea fradiae</name>
    <dbReference type="NCBI Taxonomy" id="200378"/>
    <lineage>
        <taxon>Bacteria</taxon>
        <taxon>Bacillati</taxon>
        <taxon>Actinomycetota</taxon>
        <taxon>Actinomycetes</taxon>
        <taxon>Pseudonocardiales</taxon>
        <taxon>Pseudonocardiaceae</taxon>
        <taxon>Lentzea</taxon>
    </lineage>
</organism>
<dbReference type="InterPro" id="IPR029016">
    <property type="entry name" value="GAF-like_dom_sf"/>
</dbReference>
<keyword evidence="3" id="KW-0804">Transcription</keyword>
<dbReference type="Gene3D" id="1.10.10.10">
    <property type="entry name" value="Winged helix-like DNA-binding domain superfamily/Winged helix DNA-binding domain"/>
    <property type="match status" value="1"/>
</dbReference>
<evidence type="ECO:0000313" key="7">
    <source>
        <dbReference type="Proteomes" id="UP000199623"/>
    </source>
</evidence>
<keyword evidence="2" id="KW-0238">DNA-binding</keyword>
<dbReference type="InterPro" id="IPR036388">
    <property type="entry name" value="WH-like_DNA-bd_sf"/>
</dbReference>
<dbReference type="Pfam" id="PF01614">
    <property type="entry name" value="IclR_C"/>
    <property type="match status" value="1"/>
</dbReference>
<name>A0A1G8CLT9_9PSEU</name>
<evidence type="ECO:0000256" key="1">
    <source>
        <dbReference type="ARBA" id="ARBA00023015"/>
    </source>
</evidence>
<dbReference type="SMART" id="SM00346">
    <property type="entry name" value="HTH_ICLR"/>
    <property type="match status" value="1"/>
</dbReference>
<evidence type="ECO:0000256" key="2">
    <source>
        <dbReference type="ARBA" id="ARBA00023125"/>
    </source>
</evidence>
<dbReference type="InterPro" id="IPR011991">
    <property type="entry name" value="ArsR-like_HTH"/>
</dbReference>
<dbReference type="EMBL" id="FNCC01000023">
    <property type="protein sequence ID" value="SDH46527.1"/>
    <property type="molecule type" value="Genomic_DNA"/>
</dbReference>